<comment type="subcellular location">
    <subcellularLocation>
        <location evidence="1">Cell membrane</location>
        <topology evidence="1">Multi-pass membrane protein</topology>
    </subcellularLocation>
</comment>
<feature type="transmembrane region" description="Helical" evidence="6">
    <location>
        <begin position="436"/>
        <end position="458"/>
    </location>
</feature>
<feature type="transmembrane region" description="Helical" evidence="6">
    <location>
        <begin position="99"/>
        <end position="123"/>
    </location>
</feature>
<feature type="transmembrane region" description="Helical" evidence="6">
    <location>
        <begin position="346"/>
        <end position="363"/>
    </location>
</feature>
<name>A0ABT0UG46_9ACTN</name>
<feature type="transmembrane region" description="Helical" evidence="6">
    <location>
        <begin position="195"/>
        <end position="215"/>
    </location>
</feature>
<dbReference type="PANTHER" id="PTHR42770">
    <property type="entry name" value="AMINO ACID TRANSPORTER-RELATED"/>
    <property type="match status" value="1"/>
</dbReference>
<dbReference type="PANTHER" id="PTHR42770:SF16">
    <property type="entry name" value="AMINO ACID PERMEASE"/>
    <property type="match status" value="1"/>
</dbReference>
<dbReference type="InterPro" id="IPR050367">
    <property type="entry name" value="APC_superfamily"/>
</dbReference>
<dbReference type="RefSeq" id="WP_250917966.1">
    <property type="nucleotide sequence ID" value="NZ_JAMQAW010000004.1"/>
</dbReference>
<evidence type="ECO:0000256" key="2">
    <source>
        <dbReference type="ARBA" id="ARBA00022475"/>
    </source>
</evidence>
<dbReference type="Proteomes" id="UP001431429">
    <property type="component" value="Unassembled WGS sequence"/>
</dbReference>
<accession>A0ABT0UG46</accession>
<protein>
    <submittedName>
        <fullName evidence="7">APC family permease</fullName>
    </submittedName>
</protein>
<evidence type="ECO:0000256" key="3">
    <source>
        <dbReference type="ARBA" id="ARBA00022692"/>
    </source>
</evidence>
<dbReference type="EMBL" id="JAMQAW010000004">
    <property type="protein sequence ID" value="MCM2387598.1"/>
    <property type="molecule type" value="Genomic_DNA"/>
</dbReference>
<proteinExistence type="predicted"/>
<keyword evidence="3 6" id="KW-0812">Transmembrane</keyword>
<feature type="transmembrane region" description="Helical" evidence="6">
    <location>
        <begin position="282"/>
        <end position="306"/>
    </location>
</feature>
<feature type="transmembrane region" description="Helical" evidence="6">
    <location>
        <begin position="235"/>
        <end position="255"/>
    </location>
</feature>
<evidence type="ECO:0000256" key="4">
    <source>
        <dbReference type="ARBA" id="ARBA00022989"/>
    </source>
</evidence>
<dbReference type="PIRSF" id="PIRSF006060">
    <property type="entry name" value="AA_transporter"/>
    <property type="match status" value="1"/>
</dbReference>
<evidence type="ECO:0000256" key="6">
    <source>
        <dbReference type="SAM" id="Phobius"/>
    </source>
</evidence>
<feature type="transmembrane region" description="Helical" evidence="6">
    <location>
        <begin position="369"/>
        <end position="393"/>
    </location>
</feature>
<keyword evidence="8" id="KW-1185">Reference proteome</keyword>
<evidence type="ECO:0000313" key="8">
    <source>
        <dbReference type="Proteomes" id="UP001431429"/>
    </source>
</evidence>
<feature type="transmembrane region" description="Helical" evidence="6">
    <location>
        <begin position="23"/>
        <end position="43"/>
    </location>
</feature>
<keyword evidence="5 6" id="KW-0472">Membrane</keyword>
<dbReference type="InterPro" id="IPR002293">
    <property type="entry name" value="AA/rel_permease1"/>
</dbReference>
<feature type="transmembrane region" description="Helical" evidence="6">
    <location>
        <begin position="55"/>
        <end position="74"/>
    </location>
</feature>
<gene>
    <name evidence="7" type="ORF">NBG84_04605</name>
</gene>
<reference evidence="7" key="1">
    <citation type="submission" date="2022-06" db="EMBL/GenBank/DDBJ databases">
        <title>Genome public.</title>
        <authorList>
            <person name="Sun Q."/>
        </authorList>
    </citation>
    <scope>NUCLEOTIDE SEQUENCE</scope>
    <source>
        <strain evidence="7">CWNU-1</strain>
    </source>
</reference>
<evidence type="ECO:0000256" key="5">
    <source>
        <dbReference type="ARBA" id="ARBA00023136"/>
    </source>
</evidence>
<sequence length="483" mass="50660">MPDSPANTSEAPPVRGTLSATKIVFFVVAATGPMVAMIGTVPYGFVLGTGPGIPAAYLAAGLIMLCFVSGYAALSRRIVNAGALYVYIRVALGRVPGSAAAYLAVLSYSAFGIGVFAVFGYYASVVIDAPVSWHWYTAGALLLTALLGRRQIDLSARVLGVLMVAEIAILLVMDIGIVAYKGTDAMPLVSFEPKVALGTGLGAALIFAFISFAGIESAALYGEEARDPRRSVARASFWAVVITTVFYTLTSWIVVGGVGPDNVRARAAEESGKLLFALSDQYTFSGVTTVMSVLQITSLLAACLAVHNATSRYMYALGREGLLPRVLGASHPKFNSPYRASDTQSLVAALVITTFALAGLHPYKTLGVSLVSLATVGIMVLLLSTSVAVLAFFSRNAAGRHWWRTVLAPVLTLAGLGTAIVLVLQNYPYLTGTDSVVINSLTILLPVAAAGGAVRALWLRARRPEVYHALDLDPSPPAAQPAE</sequence>
<keyword evidence="2" id="KW-1003">Cell membrane</keyword>
<organism evidence="7 8">
    <name type="scientific">Streptomyces albipurpureus</name>
    <dbReference type="NCBI Taxonomy" id="2897419"/>
    <lineage>
        <taxon>Bacteria</taxon>
        <taxon>Bacillati</taxon>
        <taxon>Actinomycetota</taxon>
        <taxon>Actinomycetes</taxon>
        <taxon>Kitasatosporales</taxon>
        <taxon>Streptomycetaceae</taxon>
        <taxon>Streptomyces</taxon>
    </lineage>
</organism>
<evidence type="ECO:0000313" key="7">
    <source>
        <dbReference type="EMBL" id="MCM2387598.1"/>
    </source>
</evidence>
<feature type="transmembrane region" description="Helical" evidence="6">
    <location>
        <begin position="129"/>
        <end position="147"/>
    </location>
</feature>
<evidence type="ECO:0000256" key="1">
    <source>
        <dbReference type="ARBA" id="ARBA00004651"/>
    </source>
</evidence>
<feature type="transmembrane region" description="Helical" evidence="6">
    <location>
        <begin position="405"/>
        <end position="424"/>
    </location>
</feature>
<dbReference type="Gene3D" id="1.20.1740.10">
    <property type="entry name" value="Amino acid/polyamine transporter I"/>
    <property type="match status" value="1"/>
</dbReference>
<feature type="transmembrane region" description="Helical" evidence="6">
    <location>
        <begin position="159"/>
        <end position="180"/>
    </location>
</feature>
<dbReference type="Pfam" id="PF13520">
    <property type="entry name" value="AA_permease_2"/>
    <property type="match status" value="1"/>
</dbReference>
<comment type="caution">
    <text evidence="7">The sequence shown here is derived from an EMBL/GenBank/DDBJ whole genome shotgun (WGS) entry which is preliminary data.</text>
</comment>
<keyword evidence="4 6" id="KW-1133">Transmembrane helix</keyword>